<reference evidence="11 12" key="1">
    <citation type="journal article" date="2019" name="Int. J. Syst. Evol. Microbiol.">
        <title>The Global Catalogue of Microorganisms (GCM) 10K type strain sequencing project: providing services to taxonomists for standard genome sequencing and annotation.</title>
        <authorList>
            <consortium name="The Broad Institute Genomics Platform"/>
            <consortium name="The Broad Institute Genome Sequencing Center for Infectious Disease"/>
            <person name="Wu L."/>
            <person name="Ma J."/>
        </authorList>
    </citation>
    <scope>NUCLEOTIDE SEQUENCE [LARGE SCALE GENOMIC DNA]</scope>
    <source>
        <strain evidence="11 12">JCM 10671</strain>
    </source>
</reference>
<keyword evidence="6 10" id="KW-1133">Transmembrane helix</keyword>
<feature type="transmembrane region" description="Helical" evidence="10">
    <location>
        <begin position="385"/>
        <end position="405"/>
    </location>
</feature>
<feature type="transmembrane region" description="Helical" evidence="10">
    <location>
        <begin position="584"/>
        <end position="600"/>
    </location>
</feature>
<keyword evidence="7 10" id="KW-0472">Membrane</keyword>
<evidence type="ECO:0000256" key="2">
    <source>
        <dbReference type="ARBA" id="ARBA00022448"/>
    </source>
</evidence>
<evidence type="ECO:0000256" key="9">
    <source>
        <dbReference type="SAM" id="MobiDB-lite"/>
    </source>
</evidence>
<comment type="caution">
    <text evidence="11">The sequence shown here is derived from an EMBL/GenBank/DDBJ whole genome shotgun (WGS) entry which is preliminary data.</text>
</comment>
<dbReference type="PANTHER" id="PTHR11795">
    <property type="entry name" value="BRANCHED-CHAIN AMINO ACID TRANSPORT SYSTEM PERMEASE PROTEIN LIVH"/>
    <property type="match status" value="1"/>
</dbReference>
<keyword evidence="5" id="KW-0029">Amino-acid transport</keyword>
<feature type="transmembrane region" description="Helical" evidence="10">
    <location>
        <begin position="461"/>
        <end position="480"/>
    </location>
</feature>
<organism evidence="11 12">
    <name type="scientific">Sporichthya brevicatena</name>
    <dbReference type="NCBI Taxonomy" id="171442"/>
    <lineage>
        <taxon>Bacteria</taxon>
        <taxon>Bacillati</taxon>
        <taxon>Actinomycetota</taxon>
        <taxon>Actinomycetes</taxon>
        <taxon>Sporichthyales</taxon>
        <taxon>Sporichthyaceae</taxon>
        <taxon>Sporichthya</taxon>
    </lineage>
</organism>
<dbReference type="CDD" id="cd06581">
    <property type="entry name" value="TM_PBP1_LivM_like"/>
    <property type="match status" value="1"/>
</dbReference>
<evidence type="ECO:0000256" key="5">
    <source>
        <dbReference type="ARBA" id="ARBA00022970"/>
    </source>
</evidence>
<comment type="similarity">
    <text evidence="8">Belongs to the binding-protein-dependent transport system permease family. LivHM subfamily.</text>
</comment>
<protein>
    <recommendedName>
        <fullName evidence="13">ABC transporter permease</fullName>
    </recommendedName>
</protein>
<dbReference type="InterPro" id="IPR052157">
    <property type="entry name" value="BCAA_transport_permease"/>
</dbReference>
<feature type="transmembrane region" description="Helical" evidence="10">
    <location>
        <begin position="191"/>
        <end position="209"/>
    </location>
</feature>
<dbReference type="InterPro" id="IPR001851">
    <property type="entry name" value="ABC_transp_permease"/>
</dbReference>
<feature type="transmembrane region" description="Helical" evidence="10">
    <location>
        <begin position="6"/>
        <end position="27"/>
    </location>
</feature>
<dbReference type="Pfam" id="PF02653">
    <property type="entry name" value="BPD_transp_2"/>
    <property type="match status" value="2"/>
</dbReference>
<proteinExistence type="inferred from homology"/>
<feature type="transmembrane region" description="Helical" evidence="10">
    <location>
        <begin position="136"/>
        <end position="159"/>
    </location>
</feature>
<feature type="transmembrane region" description="Helical" evidence="10">
    <location>
        <begin position="539"/>
        <end position="556"/>
    </location>
</feature>
<evidence type="ECO:0000256" key="10">
    <source>
        <dbReference type="SAM" id="Phobius"/>
    </source>
</evidence>
<evidence type="ECO:0008006" key="13">
    <source>
        <dbReference type="Google" id="ProtNLM"/>
    </source>
</evidence>
<dbReference type="CDD" id="cd06582">
    <property type="entry name" value="TM_PBP1_LivH_like"/>
    <property type="match status" value="1"/>
</dbReference>
<dbReference type="Proteomes" id="UP001500957">
    <property type="component" value="Unassembled WGS sequence"/>
</dbReference>
<keyword evidence="3" id="KW-1003">Cell membrane</keyword>
<evidence type="ECO:0000256" key="7">
    <source>
        <dbReference type="ARBA" id="ARBA00023136"/>
    </source>
</evidence>
<evidence type="ECO:0000256" key="3">
    <source>
        <dbReference type="ARBA" id="ARBA00022475"/>
    </source>
</evidence>
<dbReference type="RefSeq" id="WP_344603986.1">
    <property type="nucleotide sequence ID" value="NZ_BAAAHE010000014.1"/>
</dbReference>
<feature type="transmembrane region" description="Helical" evidence="10">
    <location>
        <begin position="336"/>
        <end position="355"/>
    </location>
</feature>
<feature type="transmembrane region" description="Helical" evidence="10">
    <location>
        <begin position="34"/>
        <end position="51"/>
    </location>
</feature>
<feature type="transmembrane region" description="Helical" evidence="10">
    <location>
        <begin position="92"/>
        <end position="116"/>
    </location>
</feature>
<evidence type="ECO:0000256" key="1">
    <source>
        <dbReference type="ARBA" id="ARBA00004651"/>
    </source>
</evidence>
<evidence type="ECO:0000256" key="8">
    <source>
        <dbReference type="ARBA" id="ARBA00037998"/>
    </source>
</evidence>
<feature type="transmembrane region" description="Helical" evidence="10">
    <location>
        <begin position="561"/>
        <end position="578"/>
    </location>
</feature>
<keyword evidence="12" id="KW-1185">Reference proteome</keyword>
<feature type="transmembrane region" description="Helical" evidence="10">
    <location>
        <begin position="265"/>
        <end position="290"/>
    </location>
</feature>
<dbReference type="EMBL" id="BAAAHE010000014">
    <property type="protein sequence ID" value="GAA0616998.1"/>
    <property type="molecule type" value="Genomic_DNA"/>
</dbReference>
<comment type="subcellular location">
    <subcellularLocation>
        <location evidence="1">Cell membrane</location>
        <topology evidence="1">Multi-pass membrane protein</topology>
    </subcellularLocation>
</comment>
<feature type="transmembrane region" description="Helical" evidence="10">
    <location>
        <begin position="63"/>
        <end position="80"/>
    </location>
</feature>
<feature type="transmembrane region" description="Helical" evidence="10">
    <location>
        <begin position="362"/>
        <end position="379"/>
    </location>
</feature>
<evidence type="ECO:0000256" key="4">
    <source>
        <dbReference type="ARBA" id="ARBA00022692"/>
    </source>
</evidence>
<keyword evidence="2" id="KW-0813">Transport</keyword>
<feature type="region of interest" description="Disordered" evidence="9">
    <location>
        <begin position="617"/>
        <end position="654"/>
    </location>
</feature>
<keyword evidence="4 10" id="KW-0812">Transmembrane</keyword>
<evidence type="ECO:0000313" key="12">
    <source>
        <dbReference type="Proteomes" id="UP001500957"/>
    </source>
</evidence>
<feature type="transmembrane region" description="Helical" evidence="10">
    <location>
        <begin position="239"/>
        <end position="259"/>
    </location>
</feature>
<sequence>MNEWTPFIVSGLVAGSLLGLAAVGLVLSFRTSGLFNFAHGAVAAAAAYVFYELTEVRGMPWPPAALVVLGVFAPVMGLLLERMAAGLQGVRAVYRIVATVGLLLVVQGLAAVHYGPSTIPLEPFLPQGTVDIGGTFVSYEQMIGAGIALVGVLALLALFRWTKTGLRMRAVVDNPQLLSYEGDNPTAVRRGAWIISAVFASVTGLLLAPSLGLDTVVLALLVVQAFGAAAVGRFGSIGLTFAGGIVIGVGSACSGKVIGDQLPNSVFWASIPDVAPFIVLFVLLIVTPARKFFDVPSSNRTASGRAVTPRVHWEAVAALGVFALLVPTFVDTSLPVWTTAVTLVLVFLGLGLMVWTSGQISLAHAAFAAIGAAAMSHFLGNGLPWGIALLLAGLVAVPVATAVALPTLRLSGLYLALATFTFAVLLQQLVYPTEAMFGGGVRAVSRPDISLFGLDLTTDKGYYYLCVAVAAAAAGLVFGIQRARLGRLLQANAESPDAVAANGGDSTTIRTAVFCVAGFLGALGGALASGVTLQASSRGYGYTVGLTWVAVLALFGSRATVLRASAAAFSLAVMPTLIEMDPGWYTAIFGAAAITASLVADRQFDLTRGWGPGRVPSRLRHPGYLPSRPVRAARPPRPAAPDDDRRPVGAGVRS</sequence>
<name>A0ABN1GR23_9ACTN</name>
<feature type="transmembrane region" description="Helical" evidence="10">
    <location>
        <begin position="412"/>
        <end position="431"/>
    </location>
</feature>
<dbReference type="PANTHER" id="PTHR11795:SF451">
    <property type="entry name" value="ABC TRANSPORTER PERMEASE PROTEIN"/>
    <property type="match status" value="1"/>
</dbReference>
<evidence type="ECO:0000313" key="11">
    <source>
        <dbReference type="EMBL" id="GAA0616998.1"/>
    </source>
</evidence>
<dbReference type="InterPro" id="IPR043428">
    <property type="entry name" value="LivM-like"/>
</dbReference>
<evidence type="ECO:0000256" key="6">
    <source>
        <dbReference type="ARBA" id="ARBA00022989"/>
    </source>
</evidence>
<feature type="transmembrane region" description="Helical" evidence="10">
    <location>
        <begin position="512"/>
        <end position="533"/>
    </location>
</feature>
<accession>A0ABN1GR23</accession>
<gene>
    <name evidence="11" type="ORF">GCM10009547_18940</name>
</gene>